<proteinExistence type="predicted"/>
<reference evidence="1 2" key="1">
    <citation type="submission" date="2018-06" db="EMBL/GenBank/DDBJ databases">
        <authorList>
            <consortium name="Pathogen Informatics"/>
            <person name="Doyle S."/>
        </authorList>
    </citation>
    <scope>NUCLEOTIDE SEQUENCE [LARGE SCALE GENOMIC DNA]</scope>
    <source>
        <strain evidence="1 2">NCTC11819</strain>
    </source>
</reference>
<dbReference type="Gene3D" id="1.10.520.40">
    <property type="entry name" value="CRISPR-associated protein Cse2"/>
    <property type="match status" value="1"/>
</dbReference>
<dbReference type="RefSeq" id="WP_115325969.1">
    <property type="nucleotide sequence ID" value="NZ_JACHMA010000001.1"/>
</dbReference>
<sequence length="201" mass="22994">MSKDEPWKTLVSEVLRRRNEKNYRSTLAALKRGRSTYTENAAYPFVLPYSEGVPEKALLRGVSLIADFPEIPQVEKGEDEEKKPVYTPLGESFALTSKSLAYTRGAKIEFDKPDAIAQRLRFLPNLGLENAALTLRSILKFVEKYNHPIDWYQLVQLLTHWGKGVSVSSQKSRNRVLHDYYVNLRPYSSDNSNETPNGEEK</sequence>
<dbReference type="AlphaFoldDB" id="A0A8G2HVL1"/>
<dbReference type="Proteomes" id="UP000255284">
    <property type="component" value="Unassembled WGS sequence"/>
</dbReference>
<gene>
    <name evidence="1" type="ORF">NCTC11819_01716</name>
</gene>
<dbReference type="EMBL" id="UGGQ01000006">
    <property type="protein sequence ID" value="STO17131.1"/>
    <property type="molecule type" value="Genomic_DNA"/>
</dbReference>
<evidence type="ECO:0000313" key="1">
    <source>
        <dbReference type="EMBL" id="STO17131.1"/>
    </source>
</evidence>
<organism evidence="1 2">
    <name type="scientific">Mobiluncus mulieris</name>
    <dbReference type="NCBI Taxonomy" id="2052"/>
    <lineage>
        <taxon>Bacteria</taxon>
        <taxon>Bacillati</taxon>
        <taxon>Actinomycetota</taxon>
        <taxon>Actinomycetes</taxon>
        <taxon>Actinomycetales</taxon>
        <taxon>Actinomycetaceae</taxon>
        <taxon>Mobiluncus</taxon>
    </lineage>
</organism>
<evidence type="ECO:0000313" key="2">
    <source>
        <dbReference type="Proteomes" id="UP000255284"/>
    </source>
</evidence>
<dbReference type="Pfam" id="PF09485">
    <property type="entry name" value="CRISPR_Cse2"/>
    <property type="match status" value="1"/>
</dbReference>
<dbReference type="GeneID" id="61168233"/>
<dbReference type="InterPro" id="IPR013382">
    <property type="entry name" value="CRISPR-assoc_prot_Cse2"/>
</dbReference>
<name>A0A8G2HVL1_9ACTO</name>
<comment type="caution">
    <text evidence="1">The sequence shown here is derived from an EMBL/GenBank/DDBJ whole genome shotgun (WGS) entry which is preliminary data.</text>
</comment>
<protein>
    <submittedName>
        <fullName evidence="1">CRISPR type I-E/ECOLI-associated protein CasB/Cse2</fullName>
    </submittedName>
</protein>
<accession>A0A8G2HVL1</accession>
<dbReference type="InterPro" id="IPR038287">
    <property type="entry name" value="Cse2_sf"/>
</dbReference>